<dbReference type="InterPro" id="IPR045033">
    <property type="entry name" value="PILS1/3/4/5/7"/>
</dbReference>
<dbReference type="GO" id="GO:0016020">
    <property type="term" value="C:membrane"/>
    <property type="evidence" value="ECO:0007669"/>
    <property type="project" value="UniProtKB-SubCell"/>
</dbReference>
<dbReference type="Pfam" id="PF03547">
    <property type="entry name" value="Mem_trans"/>
    <property type="match status" value="1"/>
</dbReference>
<dbReference type="GO" id="GO:0055085">
    <property type="term" value="P:transmembrane transport"/>
    <property type="evidence" value="ECO:0007669"/>
    <property type="project" value="InterPro"/>
</dbReference>
<feature type="transmembrane region" description="Helical" evidence="10">
    <location>
        <begin position="514"/>
        <end position="536"/>
    </location>
</feature>
<evidence type="ECO:0000256" key="4">
    <source>
        <dbReference type="ARBA" id="ARBA00022692"/>
    </source>
</evidence>
<dbReference type="PANTHER" id="PTHR31651">
    <property type="match status" value="1"/>
</dbReference>
<evidence type="ECO:0000256" key="7">
    <source>
        <dbReference type="ARBA" id="ARBA00025100"/>
    </source>
</evidence>
<dbReference type="EMBL" id="KV784355">
    <property type="protein sequence ID" value="OEU19580.1"/>
    <property type="molecule type" value="Genomic_DNA"/>
</dbReference>
<evidence type="ECO:0000256" key="5">
    <source>
        <dbReference type="ARBA" id="ARBA00022989"/>
    </source>
</evidence>
<feature type="transmembrane region" description="Helical" evidence="10">
    <location>
        <begin position="12"/>
        <end position="32"/>
    </location>
</feature>
<organism evidence="11 12">
    <name type="scientific">Fragilariopsis cylindrus CCMP1102</name>
    <dbReference type="NCBI Taxonomy" id="635003"/>
    <lineage>
        <taxon>Eukaryota</taxon>
        <taxon>Sar</taxon>
        <taxon>Stramenopiles</taxon>
        <taxon>Ochrophyta</taxon>
        <taxon>Bacillariophyta</taxon>
        <taxon>Bacillariophyceae</taxon>
        <taxon>Bacillariophycidae</taxon>
        <taxon>Bacillariales</taxon>
        <taxon>Bacillariaceae</taxon>
        <taxon>Fragilariopsis</taxon>
    </lineage>
</organism>
<evidence type="ECO:0000256" key="1">
    <source>
        <dbReference type="ARBA" id="ARBA00004141"/>
    </source>
</evidence>
<feature type="transmembrane region" description="Helical" evidence="10">
    <location>
        <begin position="44"/>
        <end position="64"/>
    </location>
</feature>
<feature type="transmembrane region" description="Helical" evidence="10">
    <location>
        <begin position="435"/>
        <end position="455"/>
    </location>
</feature>
<evidence type="ECO:0000256" key="10">
    <source>
        <dbReference type="SAM" id="Phobius"/>
    </source>
</evidence>
<evidence type="ECO:0000256" key="3">
    <source>
        <dbReference type="ARBA" id="ARBA00022448"/>
    </source>
</evidence>
<accession>A0A1E7FN42</accession>
<evidence type="ECO:0000256" key="2">
    <source>
        <dbReference type="ARBA" id="ARBA00004308"/>
    </source>
</evidence>
<name>A0A1E7FN42_9STRA</name>
<feature type="transmembrane region" description="Helical" evidence="10">
    <location>
        <begin position="158"/>
        <end position="178"/>
    </location>
</feature>
<reference evidence="11 12" key="1">
    <citation type="submission" date="2016-09" db="EMBL/GenBank/DDBJ databases">
        <title>Extensive genetic diversity and differential bi-allelic expression allows diatom success in the polar Southern Ocean.</title>
        <authorList>
            <consortium name="DOE Joint Genome Institute"/>
            <person name="Mock T."/>
            <person name="Otillar R.P."/>
            <person name="Strauss J."/>
            <person name="Dupont C."/>
            <person name="Frickenhaus S."/>
            <person name="Maumus F."/>
            <person name="Mcmullan M."/>
            <person name="Sanges R."/>
            <person name="Schmutz J."/>
            <person name="Toseland A."/>
            <person name="Valas R."/>
            <person name="Veluchamy A."/>
            <person name="Ward B.J."/>
            <person name="Allen A."/>
            <person name="Barry K."/>
            <person name="Falciatore A."/>
            <person name="Ferrante M."/>
            <person name="Fortunato A.E."/>
            <person name="Gloeckner G."/>
            <person name="Gruber A."/>
            <person name="Hipkin R."/>
            <person name="Janech M."/>
            <person name="Kroth P."/>
            <person name="Leese F."/>
            <person name="Lindquist E."/>
            <person name="Lyon B.R."/>
            <person name="Martin J."/>
            <person name="Mayer C."/>
            <person name="Parker M."/>
            <person name="Quesneville H."/>
            <person name="Raymond J."/>
            <person name="Uhlig C."/>
            <person name="Valentin K.U."/>
            <person name="Worden A.Z."/>
            <person name="Armbrust E.V."/>
            <person name="Bowler C."/>
            <person name="Green B."/>
            <person name="Moulton V."/>
            <person name="Van Oosterhout C."/>
            <person name="Grigoriev I."/>
        </authorList>
    </citation>
    <scope>NUCLEOTIDE SEQUENCE [LARGE SCALE GENOMIC DNA]</scope>
    <source>
        <strain evidence="11 12">CCMP1102</strain>
    </source>
</reference>
<feature type="region of interest" description="Disordered" evidence="9">
    <location>
        <begin position="188"/>
        <end position="245"/>
    </location>
</feature>
<dbReference type="InterPro" id="IPR004776">
    <property type="entry name" value="Mem_transp_PIN-like"/>
</dbReference>
<dbReference type="GO" id="GO:0012505">
    <property type="term" value="C:endomembrane system"/>
    <property type="evidence" value="ECO:0007669"/>
    <property type="project" value="UniProtKB-SubCell"/>
</dbReference>
<dbReference type="PANTHER" id="PTHR31651:SF33">
    <property type="entry name" value="PROTEIN PIN-LIKES 1"/>
    <property type="match status" value="1"/>
</dbReference>
<dbReference type="Proteomes" id="UP000095751">
    <property type="component" value="Unassembled WGS sequence"/>
</dbReference>
<comment type="similarity">
    <text evidence="8">Belongs to the auxin efflux carrier (TC 2.A.69.2) family.</text>
</comment>
<dbReference type="AlphaFoldDB" id="A0A1E7FN42"/>
<evidence type="ECO:0000256" key="8">
    <source>
        <dbReference type="ARBA" id="ARBA00025752"/>
    </source>
</evidence>
<evidence type="ECO:0000313" key="12">
    <source>
        <dbReference type="Proteomes" id="UP000095751"/>
    </source>
</evidence>
<feature type="transmembrane region" description="Helical" evidence="10">
    <location>
        <begin position="118"/>
        <end position="138"/>
    </location>
</feature>
<feature type="compositionally biased region" description="Gly residues" evidence="9">
    <location>
        <begin position="217"/>
        <end position="227"/>
    </location>
</feature>
<evidence type="ECO:0008006" key="13">
    <source>
        <dbReference type="Google" id="ProtNLM"/>
    </source>
</evidence>
<protein>
    <recommendedName>
        <fullName evidence="13">Auxin efflux carrier</fullName>
    </recommendedName>
</protein>
<comment type="function">
    <text evidence="7">Involved in cellular auxin homeostasis by regulating auxin metabolism. Regulates intracellular auxin accumulation at the endoplasmic reticulum and thus auxin availability for nuclear auxin signaling.</text>
</comment>
<dbReference type="OrthoDB" id="191139at2759"/>
<gene>
    <name evidence="11" type="ORF">FRACYDRAFT_206533</name>
</gene>
<dbReference type="KEGG" id="fcy:FRACYDRAFT_206533"/>
<dbReference type="InParanoid" id="A0A1E7FN42"/>
<sequence>MDPNSSITETFIASLRSVGAACMLALVGIYLHRRGFIVGEGKKTLALICQQALIPTYLCVKTMYCDQNNSSQSCPDIVKSLNQIWVLLIWPAYVVSVGAICAFGCSKIIKPPKKQIKAMYAAIMFGNSTALPITMLTVVHSNFPRSSILGKVDPTLFLSIYLLLYPVLQWGIGGWLLAPDEYDEEELTNGKTSKSSYGTLNTSSSGHGSSTIAEEGSGAGSGSGGGSTTSSSSTGGGRSPATPDYDHENIELLREHDFETARVHDQEARRSSSSSSSITSPRVFRHVVNILPNPPGFIIRSSTSADEYDHHRKSVSLDTLKVNVHQSGAVDNSQGSLTTPQGGRDRSSSTEFPSYEFQSGDAMVANKEDDLNGPPSNISAYETTHFWNMFFKIMERVFQPPCVGVLLGLGITAFPNIRGLFIDMENRADDAPLEWMYDALLQVGQASIPIIMIVLGCNLSASQLVEDQSRLLDTRVVVAIICSKMIIMPLVGFTTTMFLKKYFWNIHPDIASSFYLVVMIVFITPTANNVMVMVELSGSNVKEGVARVIAYQYMLAPFLLSITMAFAVGIAQS</sequence>
<feature type="region of interest" description="Disordered" evidence="9">
    <location>
        <begin position="326"/>
        <end position="354"/>
    </location>
</feature>
<feature type="transmembrane region" description="Helical" evidence="10">
    <location>
        <begin position="476"/>
        <end position="499"/>
    </location>
</feature>
<evidence type="ECO:0000256" key="9">
    <source>
        <dbReference type="SAM" id="MobiDB-lite"/>
    </source>
</evidence>
<evidence type="ECO:0000313" key="11">
    <source>
        <dbReference type="EMBL" id="OEU19580.1"/>
    </source>
</evidence>
<evidence type="ECO:0000256" key="6">
    <source>
        <dbReference type="ARBA" id="ARBA00023136"/>
    </source>
</evidence>
<keyword evidence="6 10" id="KW-0472">Membrane</keyword>
<feature type="transmembrane region" description="Helical" evidence="10">
    <location>
        <begin position="84"/>
        <end position="106"/>
    </location>
</feature>
<feature type="compositionally biased region" description="Polar residues" evidence="9">
    <location>
        <begin position="189"/>
        <end position="207"/>
    </location>
</feature>
<keyword evidence="12" id="KW-1185">Reference proteome</keyword>
<keyword evidence="3" id="KW-0813">Transport</keyword>
<keyword evidence="4 10" id="KW-0812">Transmembrane</keyword>
<comment type="subcellular location">
    <subcellularLocation>
        <location evidence="2">Endomembrane system</location>
    </subcellularLocation>
    <subcellularLocation>
        <location evidence="1">Membrane</location>
        <topology evidence="1">Multi-pass membrane protein</topology>
    </subcellularLocation>
</comment>
<feature type="compositionally biased region" description="Polar residues" evidence="9">
    <location>
        <begin position="326"/>
        <end position="341"/>
    </location>
</feature>
<feature type="transmembrane region" description="Helical" evidence="10">
    <location>
        <begin position="548"/>
        <end position="571"/>
    </location>
</feature>
<feature type="transmembrane region" description="Helical" evidence="10">
    <location>
        <begin position="397"/>
        <end position="415"/>
    </location>
</feature>
<proteinExistence type="inferred from homology"/>
<keyword evidence="5 10" id="KW-1133">Transmembrane helix</keyword>